<dbReference type="Gene3D" id="3.30.230.10">
    <property type="match status" value="1"/>
</dbReference>
<reference evidence="5 6" key="2">
    <citation type="submission" date="2020-11" db="EMBL/GenBank/DDBJ databases">
        <title>Sulfur oxidizing isolate from Hospital Hole Sinkhole.</title>
        <authorList>
            <person name="Scott K.M."/>
        </authorList>
    </citation>
    <scope>NUCLEOTIDE SEQUENCE [LARGE SCALE GENOMIC DNA]</scope>
    <source>
        <strain evidence="5 6">HH1</strain>
    </source>
</reference>
<dbReference type="InterPro" id="IPR003593">
    <property type="entry name" value="AAA+_ATPase"/>
</dbReference>
<dbReference type="Pfam" id="PF13541">
    <property type="entry name" value="ChlI"/>
    <property type="match status" value="1"/>
</dbReference>
<dbReference type="PANTHER" id="PTHR32039">
    <property type="entry name" value="MAGNESIUM-CHELATASE SUBUNIT CHLI"/>
    <property type="match status" value="1"/>
</dbReference>
<proteinExistence type="inferred from homology"/>
<dbReference type="InterPro" id="IPR045006">
    <property type="entry name" value="CHLI-like"/>
</dbReference>
<dbReference type="RefSeq" id="WP_185977684.1">
    <property type="nucleotide sequence ID" value="NZ_JACBGI020000004.1"/>
</dbReference>
<dbReference type="InterPro" id="IPR027417">
    <property type="entry name" value="P-loop_NTPase"/>
</dbReference>
<reference evidence="5 6" key="1">
    <citation type="submission" date="2020-06" db="EMBL/GenBank/DDBJ databases">
        <authorList>
            <person name="Scott K."/>
        </authorList>
    </citation>
    <scope>NUCLEOTIDE SEQUENCE [LARGE SCALE GENOMIC DNA]</scope>
    <source>
        <strain evidence="5 6">HH1</strain>
    </source>
</reference>
<dbReference type="Pfam" id="PF13335">
    <property type="entry name" value="Mg_chelatase_C"/>
    <property type="match status" value="1"/>
</dbReference>
<protein>
    <submittedName>
        <fullName evidence="5">YifB family Mg chelatase-like AAA ATPase</fullName>
    </submittedName>
</protein>
<dbReference type="Gene3D" id="3.40.50.300">
    <property type="entry name" value="P-loop containing nucleotide triphosphate hydrolases"/>
    <property type="match status" value="1"/>
</dbReference>
<dbReference type="PROSITE" id="PS50051">
    <property type="entry name" value="MCM_2"/>
    <property type="match status" value="1"/>
</dbReference>
<keyword evidence="3" id="KW-0067">ATP-binding</keyword>
<dbReference type="InterPro" id="IPR014721">
    <property type="entry name" value="Ribsml_uS5_D2-typ_fold_subgr"/>
</dbReference>
<dbReference type="InterPro" id="IPR025158">
    <property type="entry name" value="Mg_chelat-rel_C"/>
</dbReference>
<dbReference type="InterPro" id="IPR004482">
    <property type="entry name" value="Mg_chelat-rel"/>
</dbReference>
<organism evidence="5 6">
    <name type="scientific">Thiomicrorhabdus heinhorstiae</name>
    <dbReference type="NCBI Taxonomy" id="2748010"/>
    <lineage>
        <taxon>Bacteria</taxon>
        <taxon>Pseudomonadati</taxon>
        <taxon>Pseudomonadota</taxon>
        <taxon>Gammaproteobacteria</taxon>
        <taxon>Thiotrichales</taxon>
        <taxon>Piscirickettsiaceae</taxon>
        <taxon>Thiomicrorhabdus</taxon>
    </lineage>
</organism>
<evidence type="ECO:0000259" key="4">
    <source>
        <dbReference type="PROSITE" id="PS50051"/>
    </source>
</evidence>
<evidence type="ECO:0000313" key="6">
    <source>
        <dbReference type="Proteomes" id="UP001193680"/>
    </source>
</evidence>
<dbReference type="SMART" id="SM00382">
    <property type="entry name" value="AAA"/>
    <property type="match status" value="1"/>
</dbReference>
<accession>A0ABS0BUM8</accession>
<name>A0ABS0BUM8_9GAMM</name>
<dbReference type="EMBL" id="JACBGI020000004">
    <property type="protein sequence ID" value="MBF6057536.1"/>
    <property type="molecule type" value="Genomic_DNA"/>
</dbReference>
<dbReference type="InterPro" id="IPR001208">
    <property type="entry name" value="MCM_dom"/>
</dbReference>
<dbReference type="PRINTS" id="PR01657">
    <property type="entry name" value="MCMFAMILY"/>
</dbReference>
<gene>
    <name evidence="5" type="ORF">H8792_004200</name>
</gene>
<dbReference type="SUPFAM" id="SSF52540">
    <property type="entry name" value="P-loop containing nucleoside triphosphate hydrolases"/>
    <property type="match status" value="1"/>
</dbReference>
<evidence type="ECO:0000256" key="3">
    <source>
        <dbReference type="ARBA" id="ARBA00022840"/>
    </source>
</evidence>
<dbReference type="Proteomes" id="UP001193680">
    <property type="component" value="Unassembled WGS sequence"/>
</dbReference>
<comment type="similarity">
    <text evidence="1">Belongs to the Mg-chelatase subunits D/I family. ComM subfamily.</text>
</comment>
<comment type="caution">
    <text evidence="5">The sequence shown here is derived from an EMBL/GenBank/DDBJ whole genome shotgun (WGS) entry which is preliminary data.</text>
</comment>
<sequence length="521" mass="56457">MTTLARLYSRAIDGLQAPPVSVEVHISNGLPAFNIVGLPEASVKESKERVRSALISSGFTLPPKRITVHLGPADLPKSGGRYDLAIAMGILIASAQIEGDFPEDFELYGELALSGEIRYIQAILPAIIAARKQGAVCILPTENADEAGLILAQTEDDLAIYAVDNLLDVIRLQQAILRNGRNQNDVAAISPTDAFDERADDSNAIDLSDVNGQLQAKRVLEICASGGHSLLMVGPPGAGKSMLAERLVTLLPVLTAQEAIEQAVIQSVAGRMVPPDKFRQRPFVHPHHTASAVALVGGGRIPKPGAVTLAHRGVLFLDELPEFQRSALEALREPIESGKVMISRANAQVVYPAKSLVVAAMNPSPSGFFPDDPLGRCRDTPDQIAHYQKKISGPILDRIDLHLELPPVDAKSLLSRPEIDQNETSANVRQRVEKCRQLQYQRQSCLNSELDSRLLQKSVVLDASGKRLLESAIDRLGFSARSYHRLLRVARTLADMAGSENVTVDHLAEAIGYRTLDLKKT</sequence>
<evidence type="ECO:0000256" key="1">
    <source>
        <dbReference type="ARBA" id="ARBA00006354"/>
    </source>
</evidence>
<evidence type="ECO:0000256" key="2">
    <source>
        <dbReference type="ARBA" id="ARBA00022741"/>
    </source>
</evidence>
<dbReference type="PANTHER" id="PTHR32039:SF7">
    <property type="entry name" value="COMPETENCE PROTEIN COMM"/>
    <property type="match status" value="1"/>
</dbReference>
<keyword evidence="6" id="KW-1185">Reference proteome</keyword>
<feature type="domain" description="MCM C-terminal AAA(+) ATPase" evidence="4">
    <location>
        <begin position="305"/>
        <end position="401"/>
    </location>
</feature>
<dbReference type="SUPFAM" id="SSF54211">
    <property type="entry name" value="Ribosomal protein S5 domain 2-like"/>
    <property type="match status" value="1"/>
</dbReference>
<dbReference type="InterPro" id="IPR020568">
    <property type="entry name" value="Ribosomal_Su5_D2-typ_SF"/>
</dbReference>
<dbReference type="InterPro" id="IPR000523">
    <property type="entry name" value="Mg_chelatse_chII-like_cat_dom"/>
</dbReference>
<evidence type="ECO:0000313" key="5">
    <source>
        <dbReference type="EMBL" id="MBF6057536.1"/>
    </source>
</evidence>
<dbReference type="NCBIfam" id="TIGR00368">
    <property type="entry name" value="YifB family Mg chelatase-like AAA ATPase"/>
    <property type="match status" value="1"/>
</dbReference>
<dbReference type="Pfam" id="PF01078">
    <property type="entry name" value="Mg_chelatase"/>
    <property type="match status" value="1"/>
</dbReference>
<keyword evidence="2" id="KW-0547">Nucleotide-binding</keyword>